<dbReference type="PANTHER" id="PTHR12176">
    <property type="entry name" value="SAM-DEPENDENT METHYLTRANSFERASE SUPERFAMILY PROTEIN"/>
    <property type="match status" value="1"/>
</dbReference>
<keyword evidence="2" id="KW-0597">Phosphoprotein</keyword>
<dbReference type="InterPro" id="IPR051419">
    <property type="entry name" value="Lys/N-term_MeTrsfase_sf"/>
</dbReference>
<evidence type="ECO:0000256" key="2">
    <source>
        <dbReference type="ARBA" id="ARBA00022553"/>
    </source>
</evidence>
<comment type="function">
    <text evidence="7">Protein-lysine methyltransferase that efficiently catalyzes three successive methylations on 'Lys-36' in eukaryotic translation elongation factor 1 alpha (EEF1A1 or EEF1A2).</text>
</comment>
<evidence type="ECO:0000256" key="1">
    <source>
        <dbReference type="ARBA" id="ARBA00008361"/>
    </source>
</evidence>
<keyword evidence="5" id="KW-0949">S-adenosyl-L-methionine</keyword>
<feature type="domain" description="Methyltransferase" evidence="9">
    <location>
        <begin position="118"/>
        <end position="238"/>
    </location>
</feature>
<protein>
    <recommendedName>
        <fullName evidence="8">EEF1A lysine methyltransferase 4</fullName>
    </recommendedName>
</protein>
<evidence type="ECO:0000256" key="6">
    <source>
        <dbReference type="ARBA" id="ARBA00052410"/>
    </source>
</evidence>
<gene>
    <name evidence="10" type="primary">Mettl13_1</name>
    <name evidence="10" type="ORF">g.109787</name>
</gene>
<evidence type="ECO:0000256" key="5">
    <source>
        <dbReference type="ARBA" id="ARBA00022691"/>
    </source>
</evidence>
<dbReference type="Gene3D" id="3.40.50.150">
    <property type="entry name" value="Vaccinia Virus protein VP39"/>
    <property type="match status" value="1"/>
</dbReference>
<dbReference type="InterPro" id="IPR029063">
    <property type="entry name" value="SAM-dependent_MTases_sf"/>
</dbReference>
<keyword evidence="3 10" id="KW-0489">Methyltransferase</keyword>
<dbReference type="CDD" id="cd02440">
    <property type="entry name" value="AdoMet_MTases"/>
    <property type="match status" value="1"/>
</dbReference>
<dbReference type="InterPro" id="IPR025714">
    <property type="entry name" value="Methyltranfer_dom"/>
</dbReference>
<accession>A0A1D1YW65</accession>
<name>A0A1D1YW65_9ARAE</name>
<dbReference type="FunFam" id="3.40.50.150:FF:000111">
    <property type="entry name" value="EEF1A lysine methyltransferase 4"/>
    <property type="match status" value="1"/>
</dbReference>
<dbReference type="Pfam" id="PF13847">
    <property type="entry name" value="Methyltransf_31"/>
    <property type="match status" value="1"/>
</dbReference>
<reference evidence="10" key="1">
    <citation type="submission" date="2015-07" db="EMBL/GenBank/DDBJ databases">
        <title>Transcriptome Assembly of Anthurium amnicola.</title>
        <authorList>
            <person name="Suzuki J."/>
        </authorList>
    </citation>
    <scope>NUCLEOTIDE SEQUENCE</scope>
</reference>
<dbReference type="SUPFAM" id="SSF53335">
    <property type="entry name" value="S-adenosyl-L-methionine-dependent methyltransferases"/>
    <property type="match status" value="1"/>
</dbReference>
<sequence>MQIFYYINVPLFSYLSRQSENLFLPSSVWERRAGALSLSHALLPDRLMAEVTRDNLEGPDQDEAISRRIVGDGTAPQSVSAYLDPNYWDERFAGEEHYEWLKDYSHFGHLIRRHIQPSHSVLEIGCGNSRLSEALLEDGVADITSIDISGVAVDRMRKRLRAKGLKGIKVLEADMLDLPFDSGCFDIVIEKGTMDVLFVDSGDPWNPRPLTVDKVLAMLKGVHRVLKSDGTFISISFGQPHFRRPFFEDPELTWSFEYQTFGEEFHYFFYTLQKGRRRFDSTIGNTEKFALPPICLLHEELEGEDYIFRTSVDELNT</sequence>
<evidence type="ECO:0000256" key="4">
    <source>
        <dbReference type="ARBA" id="ARBA00022679"/>
    </source>
</evidence>
<organism evidence="10">
    <name type="scientific">Anthurium amnicola</name>
    <dbReference type="NCBI Taxonomy" id="1678845"/>
    <lineage>
        <taxon>Eukaryota</taxon>
        <taxon>Viridiplantae</taxon>
        <taxon>Streptophyta</taxon>
        <taxon>Embryophyta</taxon>
        <taxon>Tracheophyta</taxon>
        <taxon>Spermatophyta</taxon>
        <taxon>Magnoliopsida</taxon>
        <taxon>Liliopsida</taxon>
        <taxon>Araceae</taxon>
        <taxon>Pothoideae</taxon>
        <taxon>Potheae</taxon>
        <taxon>Anthurium</taxon>
    </lineage>
</organism>
<dbReference type="EMBL" id="GDJX01009051">
    <property type="protein sequence ID" value="JAT58885.1"/>
    <property type="molecule type" value="Transcribed_RNA"/>
</dbReference>
<evidence type="ECO:0000313" key="10">
    <source>
        <dbReference type="EMBL" id="JAT58885.1"/>
    </source>
</evidence>
<dbReference type="PANTHER" id="PTHR12176:SF80">
    <property type="entry name" value="EEF1A LYSINE METHYLTRANSFERASE 4"/>
    <property type="match status" value="1"/>
</dbReference>
<evidence type="ECO:0000256" key="8">
    <source>
        <dbReference type="ARBA" id="ARBA00067848"/>
    </source>
</evidence>
<dbReference type="AlphaFoldDB" id="A0A1D1YW65"/>
<keyword evidence="4 10" id="KW-0808">Transferase</keyword>
<comment type="similarity">
    <text evidence="1">Belongs to the methyltransferase superfamily.</text>
</comment>
<comment type="catalytic activity">
    <reaction evidence="6">
        <text>N(6),N(6)-dimethyl-L-lysyl-[protein] + S-adenosyl-L-methionine = N(6),N(6),N(6)-trimethyl-L-lysyl-[protein] + S-adenosyl-L-homocysteine + H(+)</text>
        <dbReference type="Rhea" id="RHEA:54200"/>
        <dbReference type="Rhea" id="RHEA-COMP:13826"/>
        <dbReference type="Rhea" id="RHEA-COMP:13827"/>
        <dbReference type="ChEBI" id="CHEBI:15378"/>
        <dbReference type="ChEBI" id="CHEBI:57856"/>
        <dbReference type="ChEBI" id="CHEBI:59789"/>
        <dbReference type="ChEBI" id="CHEBI:61961"/>
        <dbReference type="ChEBI" id="CHEBI:61976"/>
    </reaction>
</comment>
<evidence type="ECO:0000256" key="3">
    <source>
        <dbReference type="ARBA" id="ARBA00022603"/>
    </source>
</evidence>
<dbReference type="GO" id="GO:0032259">
    <property type="term" value="P:methylation"/>
    <property type="evidence" value="ECO:0007669"/>
    <property type="project" value="UniProtKB-KW"/>
</dbReference>
<evidence type="ECO:0000256" key="7">
    <source>
        <dbReference type="ARBA" id="ARBA00059299"/>
    </source>
</evidence>
<evidence type="ECO:0000259" key="9">
    <source>
        <dbReference type="Pfam" id="PF13847"/>
    </source>
</evidence>
<proteinExistence type="inferred from homology"/>
<dbReference type="GO" id="GO:0008168">
    <property type="term" value="F:methyltransferase activity"/>
    <property type="evidence" value="ECO:0007669"/>
    <property type="project" value="UniProtKB-KW"/>
</dbReference>